<evidence type="ECO:0000313" key="2">
    <source>
        <dbReference type="Proteomes" id="UP000216752"/>
    </source>
</evidence>
<protein>
    <recommendedName>
        <fullName evidence="3">Transposase</fullName>
    </recommendedName>
</protein>
<evidence type="ECO:0000313" key="1">
    <source>
        <dbReference type="EMBL" id="XFO65688.1"/>
    </source>
</evidence>
<dbReference type="EMBL" id="CP155573">
    <property type="protein sequence ID" value="XFO65688.1"/>
    <property type="molecule type" value="Genomic_DNA"/>
</dbReference>
<gene>
    <name evidence="1" type="ORF">SPSIL_018280</name>
</gene>
<dbReference type="Proteomes" id="UP000216752">
    <property type="component" value="Chromosome"/>
</dbReference>
<name>A0ABZ3IJW4_9FIRM</name>
<organism evidence="1 2">
    <name type="scientific">Sporomusa silvacetica DSM 10669</name>
    <dbReference type="NCBI Taxonomy" id="1123289"/>
    <lineage>
        <taxon>Bacteria</taxon>
        <taxon>Bacillati</taxon>
        <taxon>Bacillota</taxon>
        <taxon>Negativicutes</taxon>
        <taxon>Selenomonadales</taxon>
        <taxon>Sporomusaceae</taxon>
        <taxon>Sporomusa</taxon>
    </lineage>
</organism>
<evidence type="ECO:0008006" key="3">
    <source>
        <dbReference type="Google" id="ProtNLM"/>
    </source>
</evidence>
<keyword evidence="2" id="KW-1185">Reference proteome</keyword>
<proteinExistence type="predicted"/>
<reference evidence="1" key="1">
    <citation type="submission" date="2024-05" db="EMBL/GenBank/DDBJ databases">
        <title>Isolation and characterization of Sporomusa carbonis sp. nov., a carboxydotrophic hydrogenogen in the genus of Sporomusa isolated from a charcoal burning pile.</title>
        <authorList>
            <person name="Boeer T."/>
            <person name="Rosenbaum F."/>
            <person name="Eysell L."/>
            <person name="Mueller V."/>
            <person name="Daniel R."/>
            <person name="Poehlein A."/>
        </authorList>
    </citation>
    <scope>NUCLEOTIDE SEQUENCE [LARGE SCALE GENOMIC DNA]</scope>
    <source>
        <strain evidence="1">DSM 10669</strain>
    </source>
</reference>
<accession>A0ABZ3IJW4</accession>
<sequence>MLGFNSLETAEKTICGIEIMRMIRKGQVEEIQSTFLRLSS</sequence>